<feature type="compositionally biased region" description="Basic and acidic residues" evidence="1">
    <location>
        <begin position="320"/>
        <end position="341"/>
    </location>
</feature>
<evidence type="ECO:0000313" key="3">
    <source>
        <dbReference type="Proteomes" id="UP000281406"/>
    </source>
</evidence>
<evidence type="ECO:0000256" key="1">
    <source>
        <dbReference type="SAM" id="MobiDB-lite"/>
    </source>
</evidence>
<comment type="caution">
    <text evidence="2">The sequence shown here is derived from an EMBL/GenBank/DDBJ whole genome shotgun (WGS) entry which is preliminary data.</text>
</comment>
<dbReference type="Proteomes" id="UP000281406">
    <property type="component" value="Unassembled WGS sequence"/>
</dbReference>
<gene>
    <name evidence="2" type="ORF">DPX16_10408</name>
</gene>
<proteinExistence type="predicted"/>
<feature type="region of interest" description="Disordered" evidence="1">
    <location>
        <begin position="319"/>
        <end position="341"/>
    </location>
</feature>
<dbReference type="AlphaFoldDB" id="A0A3N0Y4X0"/>
<reference evidence="2 3" key="1">
    <citation type="submission" date="2018-10" db="EMBL/GenBank/DDBJ databases">
        <title>Genome assembly for a Yunnan-Guizhou Plateau 3E fish, Anabarilius grahami (Regan), and its evolutionary and genetic applications.</title>
        <authorList>
            <person name="Jiang W."/>
        </authorList>
    </citation>
    <scope>NUCLEOTIDE SEQUENCE [LARGE SCALE GENOMIC DNA]</scope>
    <source>
        <strain evidence="2">AG-KIZ</strain>
        <tissue evidence="2">Muscle</tissue>
    </source>
</reference>
<keyword evidence="3" id="KW-1185">Reference proteome</keyword>
<evidence type="ECO:0000313" key="2">
    <source>
        <dbReference type="EMBL" id="ROL41256.1"/>
    </source>
</evidence>
<sequence>MSIVRHACLCGVSADELWIGFYHLPCGGRHHQPYSRPRAQLDMKPKPSTMAAAGTPLELSIAPEHEPNAESDKVHEPATSSVPVSVLVECEGMEGSPAYTPTTEHELYLASGNYYNKEVEEDISLSLPSSLVPPSFKSPSSLLVRQAQISCISAGPVQRSYPRVFWSPAPSCQEDPLAQPPAANPITSPRLVGQSALHWLLPPSAPSGTFVLTAPPGSPVPPWSDVALPSPRTSGGSAVLCPCTPMASSGSAFPLALPWSAVLPTRPQSSGNTLDAGRCGYASESKSIGVTCSLIRGRHKEWTCCSSNRHCAVNSSFGRVESDKGPKAELREEEAWPHDCH</sequence>
<protein>
    <submittedName>
        <fullName evidence="2">Uncharacterized protein</fullName>
    </submittedName>
</protein>
<organism evidence="2 3">
    <name type="scientific">Anabarilius grahami</name>
    <name type="common">Kanglang fish</name>
    <name type="synonym">Barilius grahami</name>
    <dbReference type="NCBI Taxonomy" id="495550"/>
    <lineage>
        <taxon>Eukaryota</taxon>
        <taxon>Metazoa</taxon>
        <taxon>Chordata</taxon>
        <taxon>Craniata</taxon>
        <taxon>Vertebrata</taxon>
        <taxon>Euteleostomi</taxon>
        <taxon>Actinopterygii</taxon>
        <taxon>Neopterygii</taxon>
        <taxon>Teleostei</taxon>
        <taxon>Ostariophysi</taxon>
        <taxon>Cypriniformes</taxon>
        <taxon>Xenocyprididae</taxon>
        <taxon>Xenocypridinae</taxon>
        <taxon>Xenocypridinae incertae sedis</taxon>
        <taxon>Anabarilius</taxon>
    </lineage>
</organism>
<dbReference type="EMBL" id="RJVU01052005">
    <property type="protein sequence ID" value="ROL41256.1"/>
    <property type="molecule type" value="Genomic_DNA"/>
</dbReference>
<accession>A0A3N0Y4X0</accession>
<name>A0A3N0Y4X0_ANAGA</name>